<sequence>MSKYSWVPVFKNVCRWIADYENKQQELVQILREIGVDKGLEDELSDGSRESLKVIDPFTFFATFMKYGVVKRTEFFAALLKRANLPISAPSDFNGVPNAQPLKVWLFPYEKERSDDMVPSLWALFHQMRAGKIDGELFDKILKIPHTGFAKLTECLFYLSPEEYFPVDAQTKHWLKKKERELPKENWQSYQELLSWLDSTQSKSYYEISYEAWYENQSGSFTSVIADEYLSNRFPESRSSTIHLIAYKTNAMRELAFDPGKTPEKKKKIKIFVDEQPTDPVLSQVIAYESGKSRNHHLATHAPTLAQGNAAWAVEISTLEQLITLCDWYAPHPAKDLPAMENKEKSVKNHTSLNQILFGPPGTGKTYSTLERAVLLAEPSWYSDLESQNLSTEEYRQAVKNKYDMLCADKRIVFTTFHQSFSYEDFIEGIRAEVAEENQGIKYKIENGIFKDIADRAAKAVAAKEIGLSQAPDIWKISIGRAHEKEMRDRYINAGEARIGWNDTGDLSQTFEQKTQEQQDYWNSLSHPNHNALNAFSNDVKVGDVLLCLKNAETVQAVGIVTSDYSFDEDAATSDEYAHMRKVNWVLKDIELNILALNGSTKMVQQTLYPLYRISWHALIAELDKQHIPLPTSFHKASNIRERQNYILIIDEVNRGNISRIFGELITLLEPDKRLGGYDERSVILPYSKELFSVPDNLYVIGTMNTADKSLAQLDLALRRRFEFVEIMPQPALLSDLSVFGVNIGDLLTVMNQRIEVLLDRDHTLGHAYFWPLKTATTEDEKCKLIADIFAKRIIPLLQEYFFADWERIGWVLNDSEKAPENRFIQTDIIEHGIKSLFPESIASQLNDRRYRINQSAFSNAAAYQGILPNEGAVN</sequence>
<dbReference type="EMBL" id="UGWP01000004">
    <property type="protein sequence ID" value="SUF58970.1"/>
    <property type="molecule type" value="Genomic_DNA"/>
</dbReference>
<dbReference type="EC" id="3.1.21.-" evidence="2"/>
<accession>A0A379QUA4</accession>
<dbReference type="REBASE" id="413959">
    <property type="entry name" value="Sen10252McrBCP"/>
</dbReference>
<dbReference type="Proteomes" id="UP000254597">
    <property type="component" value="Unassembled WGS sequence"/>
</dbReference>
<organism evidence="2 3">
    <name type="scientific">Salmonella enterica</name>
    <name type="common">Salmonella choleraesuis</name>
    <dbReference type="NCBI Taxonomy" id="28901"/>
    <lineage>
        <taxon>Bacteria</taxon>
        <taxon>Pseudomonadati</taxon>
        <taxon>Pseudomonadota</taxon>
        <taxon>Gammaproteobacteria</taxon>
        <taxon>Enterobacterales</taxon>
        <taxon>Enterobacteriaceae</taxon>
        <taxon>Salmonella</taxon>
    </lineage>
</organism>
<proteinExistence type="predicted"/>
<reference evidence="2 3" key="1">
    <citation type="submission" date="2018-06" db="EMBL/GenBank/DDBJ databases">
        <authorList>
            <consortium name="Pathogen Informatics"/>
            <person name="Doyle S."/>
        </authorList>
    </citation>
    <scope>NUCLEOTIDE SEQUENCE [LARGE SCALE GENOMIC DNA]</scope>
    <source>
        <strain evidence="2 3">NCTC10252</strain>
    </source>
</reference>
<dbReference type="PANTHER" id="PTHR37291:SF1">
    <property type="entry name" value="TYPE IV METHYL-DIRECTED RESTRICTION ENZYME ECOKMCRB SUBUNIT"/>
    <property type="match status" value="1"/>
</dbReference>
<dbReference type="Gene3D" id="3.40.50.300">
    <property type="entry name" value="P-loop containing nucleotide triphosphate hydrolases"/>
    <property type="match status" value="1"/>
</dbReference>
<dbReference type="GO" id="GO:0005524">
    <property type="term" value="F:ATP binding"/>
    <property type="evidence" value="ECO:0007669"/>
    <property type="project" value="InterPro"/>
</dbReference>
<dbReference type="InterPro" id="IPR011704">
    <property type="entry name" value="ATPase_dyneun-rel_AAA"/>
</dbReference>
<evidence type="ECO:0000259" key="1">
    <source>
        <dbReference type="Pfam" id="PF07728"/>
    </source>
</evidence>
<name>A0A379QUA4_SALER</name>
<evidence type="ECO:0000313" key="2">
    <source>
        <dbReference type="EMBL" id="SUF58970.1"/>
    </source>
</evidence>
<keyword evidence="2" id="KW-0378">Hydrolase</keyword>
<protein>
    <submittedName>
        <fullName evidence="2">5-methylcytosine-specific restriction enzyme B</fullName>
        <ecNumber evidence="2">3.1.21.-</ecNumber>
    </submittedName>
</protein>
<feature type="domain" description="ATPase dynein-related AAA" evidence="1">
    <location>
        <begin position="635"/>
        <end position="722"/>
    </location>
</feature>
<dbReference type="AlphaFoldDB" id="A0A379QUA4"/>
<gene>
    <name evidence="2" type="primary">mcrB</name>
    <name evidence="2" type="ORF">NCTC10252_04316</name>
</gene>
<dbReference type="PANTHER" id="PTHR37291">
    <property type="entry name" value="5-METHYLCYTOSINE-SPECIFIC RESTRICTION ENZYME B"/>
    <property type="match status" value="1"/>
</dbReference>
<dbReference type="GO" id="GO:0016887">
    <property type="term" value="F:ATP hydrolysis activity"/>
    <property type="evidence" value="ECO:0007669"/>
    <property type="project" value="InterPro"/>
</dbReference>
<evidence type="ECO:0000313" key="3">
    <source>
        <dbReference type="Proteomes" id="UP000254597"/>
    </source>
</evidence>
<dbReference type="Pfam" id="PF07728">
    <property type="entry name" value="AAA_5"/>
    <property type="match status" value="1"/>
</dbReference>
<dbReference type="InterPro" id="IPR052934">
    <property type="entry name" value="Methyl-DNA_Rec/Restrict_Enz"/>
</dbReference>
<dbReference type="InterPro" id="IPR027417">
    <property type="entry name" value="P-loop_NTPase"/>
</dbReference>
<dbReference type="SUPFAM" id="SSF52540">
    <property type="entry name" value="P-loop containing nucleoside triphosphate hydrolases"/>
    <property type="match status" value="1"/>
</dbReference>